<evidence type="ECO:0000259" key="1">
    <source>
        <dbReference type="Pfam" id="PF03551"/>
    </source>
</evidence>
<gene>
    <name evidence="3" type="ORF">G3R41_20970</name>
    <name evidence="2" type="ORF">GCU67_20255</name>
</gene>
<dbReference type="InterPro" id="IPR052509">
    <property type="entry name" value="Metal_resp_DNA-bind_regulator"/>
</dbReference>
<sequence>MRMSSTTLAVLAAFLNAAPAPRYGLELMREADVKSGSLYPILDRLEDEGWVVGQWEETTAQAAGRPRRRYYQLTALGVISATQEVQRVRARLGAAGGSIAAQPAGFGVLS</sequence>
<accession>A0A6P0EXS1</accession>
<keyword evidence="4" id="KW-1185">Reference proteome</keyword>
<reference evidence="3 5" key="2">
    <citation type="submission" date="2020-02" db="EMBL/GenBank/DDBJ databases">
        <title>The WGS of Modestobacter muralis DSM 100205.</title>
        <authorList>
            <person name="Jiang Z."/>
        </authorList>
    </citation>
    <scope>NUCLEOTIDE SEQUENCE [LARGE SCALE GENOMIC DNA]</scope>
    <source>
        <strain evidence="3 5">DSM 100205</strain>
    </source>
</reference>
<dbReference type="EMBL" id="JAAGWB010000069">
    <property type="protein sequence ID" value="NEN53382.1"/>
    <property type="molecule type" value="Genomic_DNA"/>
</dbReference>
<name>A0A6P0EXS1_9ACTN</name>
<dbReference type="EMBL" id="JAAGWH010000066">
    <property type="protein sequence ID" value="NEK96482.1"/>
    <property type="molecule type" value="Genomic_DNA"/>
</dbReference>
<protein>
    <submittedName>
        <fullName evidence="2">Helix-turn-helix transcriptional regulator</fullName>
    </submittedName>
</protein>
<dbReference type="SUPFAM" id="SSF46785">
    <property type="entry name" value="Winged helix' DNA-binding domain"/>
    <property type="match status" value="1"/>
</dbReference>
<evidence type="ECO:0000313" key="5">
    <source>
        <dbReference type="Proteomes" id="UP000471152"/>
    </source>
</evidence>
<dbReference type="InterPro" id="IPR036390">
    <property type="entry name" value="WH_DNA-bd_sf"/>
</dbReference>
<comment type="caution">
    <text evidence="2">The sequence shown here is derived from an EMBL/GenBank/DDBJ whole genome shotgun (WGS) entry which is preliminary data.</text>
</comment>
<evidence type="ECO:0000313" key="2">
    <source>
        <dbReference type="EMBL" id="NEK96482.1"/>
    </source>
</evidence>
<dbReference type="InterPro" id="IPR005149">
    <property type="entry name" value="Tscrpt_reg_PadR_N"/>
</dbReference>
<dbReference type="Proteomes" id="UP000468828">
    <property type="component" value="Unassembled WGS sequence"/>
</dbReference>
<dbReference type="Proteomes" id="UP000471152">
    <property type="component" value="Unassembled WGS sequence"/>
</dbReference>
<proteinExistence type="predicted"/>
<dbReference type="InterPro" id="IPR036388">
    <property type="entry name" value="WH-like_DNA-bd_sf"/>
</dbReference>
<dbReference type="PANTHER" id="PTHR33169:SF14">
    <property type="entry name" value="TRANSCRIPTIONAL REGULATOR RV3488"/>
    <property type="match status" value="1"/>
</dbReference>
<dbReference type="AlphaFoldDB" id="A0A6P0EXS1"/>
<evidence type="ECO:0000313" key="3">
    <source>
        <dbReference type="EMBL" id="NEN53382.1"/>
    </source>
</evidence>
<organism evidence="2 4">
    <name type="scientific">Modestobacter muralis</name>
    <dbReference type="NCBI Taxonomy" id="1608614"/>
    <lineage>
        <taxon>Bacteria</taxon>
        <taxon>Bacillati</taxon>
        <taxon>Actinomycetota</taxon>
        <taxon>Actinomycetes</taxon>
        <taxon>Geodermatophilales</taxon>
        <taxon>Geodermatophilaceae</taxon>
        <taxon>Modestobacter</taxon>
    </lineage>
</organism>
<feature type="domain" description="Transcription regulator PadR N-terminal" evidence="1">
    <location>
        <begin position="20"/>
        <end position="77"/>
    </location>
</feature>
<reference evidence="2 4" key="1">
    <citation type="submission" date="2020-01" db="EMBL/GenBank/DDBJ databases">
        <title>the WGS Modestobacter muralis CPCC 204518.</title>
        <authorList>
            <person name="Jiang Z."/>
        </authorList>
    </citation>
    <scope>NUCLEOTIDE SEQUENCE [LARGE SCALE GENOMIC DNA]</scope>
    <source>
        <strain evidence="2 4">DSM 100205</strain>
    </source>
</reference>
<dbReference type="PANTHER" id="PTHR33169">
    <property type="entry name" value="PADR-FAMILY TRANSCRIPTIONAL REGULATOR"/>
    <property type="match status" value="1"/>
</dbReference>
<dbReference type="Gene3D" id="1.10.10.10">
    <property type="entry name" value="Winged helix-like DNA-binding domain superfamily/Winged helix DNA-binding domain"/>
    <property type="match status" value="1"/>
</dbReference>
<evidence type="ECO:0000313" key="4">
    <source>
        <dbReference type="Proteomes" id="UP000468828"/>
    </source>
</evidence>
<dbReference type="Pfam" id="PF03551">
    <property type="entry name" value="PadR"/>
    <property type="match status" value="1"/>
</dbReference>